<sequence>MRTSNLLIGMLVIAGVVWLMIGKGKYDFCKKRCNESITRELTTIEKIEKLLADEDNEKNLLEDEGKGSEEDDYQNE</sequence>
<protein>
    <submittedName>
        <fullName evidence="2">Uncharacterized protein</fullName>
    </submittedName>
</protein>
<evidence type="ECO:0000313" key="3">
    <source>
        <dbReference type="Proteomes" id="UP001597459"/>
    </source>
</evidence>
<evidence type="ECO:0000313" key="2">
    <source>
        <dbReference type="EMBL" id="MFD2590857.1"/>
    </source>
</evidence>
<keyword evidence="1" id="KW-1133">Transmembrane helix</keyword>
<keyword evidence="1" id="KW-0812">Transmembrane</keyword>
<keyword evidence="1" id="KW-0472">Membrane</keyword>
<accession>A0ABW5N5E9</accession>
<organism evidence="2 3">
    <name type="scientific">Aquimarina hainanensis</name>
    <dbReference type="NCBI Taxonomy" id="1578017"/>
    <lineage>
        <taxon>Bacteria</taxon>
        <taxon>Pseudomonadati</taxon>
        <taxon>Bacteroidota</taxon>
        <taxon>Flavobacteriia</taxon>
        <taxon>Flavobacteriales</taxon>
        <taxon>Flavobacteriaceae</taxon>
        <taxon>Aquimarina</taxon>
    </lineage>
</organism>
<dbReference type="EMBL" id="JBHULX010000013">
    <property type="protein sequence ID" value="MFD2590857.1"/>
    <property type="molecule type" value="Genomic_DNA"/>
</dbReference>
<dbReference type="Proteomes" id="UP001597459">
    <property type="component" value="Unassembled WGS sequence"/>
</dbReference>
<dbReference type="RefSeq" id="WP_378258670.1">
    <property type="nucleotide sequence ID" value="NZ_JBHSJV010000001.1"/>
</dbReference>
<feature type="transmembrane region" description="Helical" evidence="1">
    <location>
        <begin position="6"/>
        <end position="22"/>
    </location>
</feature>
<comment type="caution">
    <text evidence="2">The sequence shown here is derived from an EMBL/GenBank/DDBJ whole genome shotgun (WGS) entry which is preliminary data.</text>
</comment>
<evidence type="ECO:0000256" key="1">
    <source>
        <dbReference type="SAM" id="Phobius"/>
    </source>
</evidence>
<gene>
    <name evidence="2" type="ORF">ACFSTE_08455</name>
</gene>
<proteinExistence type="predicted"/>
<keyword evidence="3" id="KW-1185">Reference proteome</keyword>
<name>A0ABW5N5E9_9FLAO</name>
<reference evidence="3" key="1">
    <citation type="journal article" date="2019" name="Int. J. Syst. Evol. Microbiol.">
        <title>The Global Catalogue of Microorganisms (GCM) 10K type strain sequencing project: providing services to taxonomists for standard genome sequencing and annotation.</title>
        <authorList>
            <consortium name="The Broad Institute Genomics Platform"/>
            <consortium name="The Broad Institute Genome Sequencing Center for Infectious Disease"/>
            <person name="Wu L."/>
            <person name="Ma J."/>
        </authorList>
    </citation>
    <scope>NUCLEOTIDE SEQUENCE [LARGE SCALE GENOMIC DNA]</scope>
    <source>
        <strain evidence="3">KCTC 42423</strain>
    </source>
</reference>